<sequence length="118" mass="13580">MRYLTVDGYFDGTGIRDAANGGYLEHDEVGISPDLSKRIDVWLEQYWKEFIKGFPDRDKIVELDDEGIRIAHRLKKEFPEDKIGYFSDARMVALYDEKVHGGFRSGNDCRSKGKNEDG</sequence>
<gene>
    <name evidence="1" type="ORF">BHV66_05610</name>
</gene>
<comment type="caution">
    <text evidence="1">The sequence shown here is derived from an EMBL/GenBank/DDBJ whole genome shotgun (WGS) entry which is preliminary data.</text>
</comment>
<evidence type="ECO:0000313" key="2">
    <source>
        <dbReference type="Proteomes" id="UP000187417"/>
    </source>
</evidence>
<proteinExistence type="predicted"/>
<organism evidence="1 2">
    <name type="scientific">Alistipes putredinis</name>
    <dbReference type="NCBI Taxonomy" id="28117"/>
    <lineage>
        <taxon>Bacteria</taxon>
        <taxon>Pseudomonadati</taxon>
        <taxon>Bacteroidota</taxon>
        <taxon>Bacteroidia</taxon>
        <taxon>Bacteroidales</taxon>
        <taxon>Rikenellaceae</taxon>
        <taxon>Alistipes</taxon>
    </lineage>
</organism>
<protein>
    <submittedName>
        <fullName evidence="1">Uncharacterized protein</fullName>
    </submittedName>
</protein>
<reference evidence="1 2" key="1">
    <citation type="journal article" date="2016" name="Nat. Biotechnol.">
        <title>Measurement of bacterial replication rates in microbial communities.</title>
        <authorList>
            <person name="Brown C.T."/>
            <person name="Olm M.R."/>
            <person name="Thomas B.C."/>
            <person name="Banfield J.F."/>
        </authorList>
    </citation>
    <scope>NUCLEOTIDE SEQUENCE [LARGE SCALE GENOMIC DNA]</scope>
    <source>
        <strain evidence="1">CAG:67_53_122</strain>
    </source>
</reference>
<dbReference type="STRING" id="28117.BHV66_05610"/>
<name>A0A1Q6F690_9BACT</name>
<dbReference type="AlphaFoldDB" id="A0A1Q6F690"/>
<evidence type="ECO:0000313" key="1">
    <source>
        <dbReference type="EMBL" id="OKY94429.1"/>
    </source>
</evidence>
<accession>A0A1Q6F690</accession>
<dbReference type="Proteomes" id="UP000187417">
    <property type="component" value="Unassembled WGS sequence"/>
</dbReference>
<dbReference type="RefSeq" id="WP_178497601.1">
    <property type="nucleotide sequence ID" value="NZ_BAAFLA010000011.1"/>
</dbReference>
<dbReference type="EMBL" id="MNQH01000027">
    <property type="protein sequence ID" value="OKY94429.1"/>
    <property type="molecule type" value="Genomic_DNA"/>
</dbReference>